<dbReference type="GO" id="GO:0004827">
    <property type="term" value="F:proline-tRNA ligase activity"/>
    <property type="evidence" value="ECO:0007669"/>
    <property type="project" value="UniProtKB-UniRule"/>
</dbReference>
<comment type="similarity">
    <text evidence="8 9">Belongs to the class-II aminoacyl-tRNA synthetase family. ProS type 3 subfamily.</text>
</comment>
<comment type="subcellular location">
    <subcellularLocation>
        <location evidence="9">Cytoplasm</location>
    </subcellularLocation>
</comment>
<dbReference type="PRINTS" id="PR01046">
    <property type="entry name" value="TRNASYNTHPRO"/>
</dbReference>
<reference evidence="11" key="1">
    <citation type="submission" date="2022-08" db="EMBL/GenBank/DDBJ databases">
        <title>Draft genome sequencing of Roseisolibacter agri AW1220.</title>
        <authorList>
            <person name="Tobiishi Y."/>
            <person name="Tonouchi A."/>
        </authorList>
    </citation>
    <scope>NUCLEOTIDE SEQUENCE</scope>
    <source>
        <strain evidence="11">AW1220</strain>
    </source>
</reference>
<feature type="domain" description="Aminoacyl-transfer RNA synthetases class-II family profile" evidence="10">
    <location>
        <begin position="34"/>
        <end position="282"/>
    </location>
</feature>
<dbReference type="FunFam" id="3.30.930.10:FF:000023">
    <property type="entry name" value="Proline--tRNA ligase"/>
    <property type="match status" value="1"/>
</dbReference>
<keyword evidence="6 9" id="KW-0030">Aminoacyl-tRNA synthetase</keyword>
<comment type="caution">
    <text evidence="11">The sequence shown here is derived from an EMBL/GenBank/DDBJ whole genome shotgun (WGS) entry which is preliminary data.</text>
</comment>
<comment type="function">
    <text evidence="9">Catalyzes the attachment of proline to tRNA(Pro) in a two-step reaction: proline is first activated by ATP to form Pro-AMP and then transferred to the acceptor end of tRNA(Pro).</text>
</comment>
<name>A0AA37QKA1_9BACT</name>
<dbReference type="InterPro" id="IPR016061">
    <property type="entry name" value="Pro-tRNA_ligase_II_C"/>
</dbReference>
<dbReference type="PANTHER" id="PTHR43382:SF2">
    <property type="entry name" value="BIFUNCTIONAL GLUTAMATE_PROLINE--TRNA LIGASE"/>
    <property type="match status" value="1"/>
</dbReference>
<dbReference type="InterPro" id="IPR017449">
    <property type="entry name" value="Pro-tRNA_synth_II"/>
</dbReference>
<evidence type="ECO:0000256" key="2">
    <source>
        <dbReference type="ARBA" id="ARBA00022598"/>
    </source>
</evidence>
<evidence type="ECO:0000313" key="12">
    <source>
        <dbReference type="Proteomes" id="UP001161325"/>
    </source>
</evidence>
<dbReference type="AlphaFoldDB" id="A0AA37QKA1"/>
<keyword evidence="2 9" id="KW-0436">Ligase</keyword>
<dbReference type="Gene3D" id="3.30.110.30">
    <property type="entry name" value="C-terminal domain of ProRS"/>
    <property type="match status" value="1"/>
</dbReference>
<dbReference type="CDD" id="cd00862">
    <property type="entry name" value="ProRS_anticodon_zinc"/>
    <property type="match status" value="1"/>
</dbReference>
<protein>
    <recommendedName>
        <fullName evidence="9">Proline--tRNA ligase</fullName>
        <ecNumber evidence="9">6.1.1.15</ecNumber>
    </recommendedName>
    <alternativeName>
        <fullName evidence="9">Prolyl-tRNA synthetase</fullName>
        <shortName evidence="9">ProRS</shortName>
    </alternativeName>
</protein>
<evidence type="ECO:0000313" key="11">
    <source>
        <dbReference type="EMBL" id="GLC27368.1"/>
    </source>
</evidence>
<dbReference type="Pfam" id="PF03129">
    <property type="entry name" value="HGTP_anticodon"/>
    <property type="match status" value="1"/>
</dbReference>
<keyword evidence="1 9" id="KW-0963">Cytoplasm</keyword>
<evidence type="ECO:0000256" key="1">
    <source>
        <dbReference type="ARBA" id="ARBA00022490"/>
    </source>
</evidence>
<keyword evidence="3 9" id="KW-0547">Nucleotide-binding</keyword>
<dbReference type="SMART" id="SM00946">
    <property type="entry name" value="ProRS-C_1"/>
    <property type="match status" value="1"/>
</dbReference>
<accession>A0AA37QKA1</accession>
<dbReference type="GO" id="GO:0006433">
    <property type="term" value="P:prolyl-tRNA aminoacylation"/>
    <property type="evidence" value="ECO:0007669"/>
    <property type="project" value="UniProtKB-UniRule"/>
</dbReference>
<dbReference type="GO" id="GO:0017101">
    <property type="term" value="C:aminoacyl-tRNA synthetase multienzyme complex"/>
    <property type="evidence" value="ECO:0007669"/>
    <property type="project" value="TreeGrafter"/>
</dbReference>
<dbReference type="Gene3D" id="3.40.50.800">
    <property type="entry name" value="Anticodon-binding domain"/>
    <property type="match status" value="1"/>
</dbReference>
<evidence type="ECO:0000256" key="9">
    <source>
        <dbReference type="HAMAP-Rule" id="MF_01571"/>
    </source>
</evidence>
<dbReference type="InterPro" id="IPR002316">
    <property type="entry name" value="Pro-tRNA-ligase_IIa"/>
</dbReference>
<dbReference type="InterPro" id="IPR004154">
    <property type="entry name" value="Anticodon-bd"/>
</dbReference>
<dbReference type="Gene3D" id="3.30.930.10">
    <property type="entry name" value="Bira Bifunctional Protein, Domain 2"/>
    <property type="match status" value="1"/>
</dbReference>
<comment type="domain">
    <text evidence="9">Consists of three domains: the N-terminal catalytic domain, the anticodon-binding domain and the C-terminal extension.</text>
</comment>
<dbReference type="RefSeq" id="WP_284351809.1">
    <property type="nucleotide sequence ID" value="NZ_BRXS01000006.1"/>
</dbReference>
<evidence type="ECO:0000256" key="7">
    <source>
        <dbReference type="ARBA" id="ARBA00047671"/>
    </source>
</evidence>
<comment type="catalytic activity">
    <reaction evidence="7 9">
        <text>tRNA(Pro) + L-proline + ATP = L-prolyl-tRNA(Pro) + AMP + diphosphate</text>
        <dbReference type="Rhea" id="RHEA:14305"/>
        <dbReference type="Rhea" id="RHEA-COMP:9700"/>
        <dbReference type="Rhea" id="RHEA-COMP:9702"/>
        <dbReference type="ChEBI" id="CHEBI:30616"/>
        <dbReference type="ChEBI" id="CHEBI:33019"/>
        <dbReference type="ChEBI" id="CHEBI:60039"/>
        <dbReference type="ChEBI" id="CHEBI:78442"/>
        <dbReference type="ChEBI" id="CHEBI:78532"/>
        <dbReference type="ChEBI" id="CHEBI:456215"/>
        <dbReference type="EC" id="6.1.1.15"/>
    </reaction>
</comment>
<evidence type="ECO:0000256" key="4">
    <source>
        <dbReference type="ARBA" id="ARBA00022840"/>
    </source>
</evidence>
<dbReference type="EC" id="6.1.1.15" evidence="9"/>
<dbReference type="CDD" id="cd00778">
    <property type="entry name" value="ProRS_core_arch_euk"/>
    <property type="match status" value="1"/>
</dbReference>
<evidence type="ECO:0000256" key="6">
    <source>
        <dbReference type="ARBA" id="ARBA00023146"/>
    </source>
</evidence>
<gene>
    <name evidence="9 11" type="primary">proS</name>
    <name evidence="11" type="ORF">rosag_38810</name>
</gene>
<dbReference type="InterPro" id="IPR004499">
    <property type="entry name" value="Pro-tRNA-ligase_IIa_arc-type"/>
</dbReference>
<dbReference type="Proteomes" id="UP001161325">
    <property type="component" value="Unassembled WGS sequence"/>
</dbReference>
<organism evidence="11 12">
    <name type="scientific">Roseisolibacter agri</name>
    <dbReference type="NCBI Taxonomy" id="2014610"/>
    <lineage>
        <taxon>Bacteria</taxon>
        <taxon>Pseudomonadati</taxon>
        <taxon>Gemmatimonadota</taxon>
        <taxon>Gemmatimonadia</taxon>
        <taxon>Gemmatimonadales</taxon>
        <taxon>Gemmatimonadaceae</taxon>
        <taxon>Roseisolibacter</taxon>
    </lineage>
</organism>
<evidence type="ECO:0000256" key="3">
    <source>
        <dbReference type="ARBA" id="ARBA00022741"/>
    </source>
</evidence>
<keyword evidence="5 9" id="KW-0648">Protein biosynthesis</keyword>
<dbReference type="InterPro" id="IPR002314">
    <property type="entry name" value="aa-tRNA-synt_IIb"/>
</dbReference>
<dbReference type="PANTHER" id="PTHR43382">
    <property type="entry name" value="PROLYL-TRNA SYNTHETASE"/>
    <property type="match status" value="1"/>
</dbReference>
<dbReference type="GO" id="GO:0005737">
    <property type="term" value="C:cytoplasm"/>
    <property type="evidence" value="ECO:0007669"/>
    <property type="project" value="UniProtKB-SubCell"/>
</dbReference>
<dbReference type="NCBIfam" id="TIGR00408">
    <property type="entry name" value="proS_fam_I"/>
    <property type="match status" value="1"/>
</dbReference>
<dbReference type="SUPFAM" id="SSF52954">
    <property type="entry name" value="Class II aaRS ABD-related"/>
    <property type="match status" value="1"/>
</dbReference>
<dbReference type="Pfam" id="PF09180">
    <property type="entry name" value="ProRS-C_1"/>
    <property type="match status" value="1"/>
</dbReference>
<keyword evidence="12" id="KW-1185">Reference proteome</keyword>
<evidence type="ECO:0000256" key="5">
    <source>
        <dbReference type="ARBA" id="ARBA00022917"/>
    </source>
</evidence>
<dbReference type="InterPro" id="IPR045864">
    <property type="entry name" value="aa-tRNA-synth_II/BPL/LPL"/>
</dbReference>
<keyword evidence="4 9" id="KW-0067">ATP-binding</keyword>
<evidence type="ECO:0000259" key="10">
    <source>
        <dbReference type="PROSITE" id="PS50862"/>
    </source>
</evidence>
<dbReference type="SUPFAM" id="SSF55681">
    <property type="entry name" value="Class II aaRS and biotin synthetases"/>
    <property type="match status" value="1"/>
</dbReference>
<dbReference type="InterPro" id="IPR033721">
    <property type="entry name" value="ProRS_core_arch_euk"/>
</dbReference>
<comment type="subunit">
    <text evidence="9">Homodimer.</text>
</comment>
<dbReference type="InterPro" id="IPR006195">
    <property type="entry name" value="aa-tRNA-synth_II"/>
</dbReference>
<dbReference type="PROSITE" id="PS50862">
    <property type="entry name" value="AA_TRNA_LIGASE_II"/>
    <property type="match status" value="1"/>
</dbReference>
<dbReference type="EMBL" id="BRXS01000006">
    <property type="protein sequence ID" value="GLC27368.1"/>
    <property type="molecule type" value="Genomic_DNA"/>
</dbReference>
<dbReference type="HAMAP" id="MF_01571">
    <property type="entry name" value="Pro_tRNA_synth_type3"/>
    <property type="match status" value="1"/>
</dbReference>
<dbReference type="InterPro" id="IPR036621">
    <property type="entry name" value="Anticodon-bd_dom_sf"/>
</dbReference>
<dbReference type="SUPFAM" id="SSF64586">
    <property type="entry name" value="C-terminal domain of ProRS"/>
    <property type="match status" value="1"/>
</dbReference>
<sequence>MADEKKLTTRAADFSAWYNELVLRAELADYSPVRGCMVIRPNGYGIWERMQRALDDMFKATGHVNAYFPMFIPESFLSKEAEHVEGFAPETAVVTHGGGKKLEEPLVVRPTSETIIYSMFAKWVQSYRDLPLLYNQWANVVRWEMRTRLFLRTMEFLWQEGHTAHATHDEAEEEARKMLGVYRDFMEGWIAMPVITGQKTESEKFAGALRTYACEAMMQDGKALQAGTSHNLGQNFAKAFDLTFQSEAGTIEHAWNTSWGVSTRMVGGLVMTHGDDNGLITPPLLAPIELVIVPIWRTDEEKATVFEAARNLKQSLGAWERRAPARLRVHLDDREGIKPGAKYYHWETRGIPLRLELGPRDVAANQCVLVRRDTRAKQVASLDTIGEDVAELLMRMQADLLTAARERMDARTHRGVTSYDQFREIMDAGGFVYAGWNGDPASEARVKEETKATIRVIPDPEFRSAEAPTRCLVTGEPAKHEVLWARAY</sequence>
<dbReference type="GO" id="GO:0005524">
    <property type="term" value="F:ATP binding"/>
    <property type="evidence" value="ECO:0007669"/>
    <property type="project" value="UniProtKB-UniRule"/>
</dbReference>
<dbReference type="Pfam" id="PF00587">
    <property type="entry name" value="tRNA-synt_2b"/>
    <property type="match status" value="1"/>
</dbReference>
<proteinExistence type="inferred from homology"/>
<evidence type="ECO:0000256" key="8">
    <source>
        <dbReference type="ARBA" id="ARBA00060806"/>
    </source>
</evidence>